<keyword evidence="1" id="KW-0175">Coiled coil</keyword>
<proteinExistence type="predicted"/>
<dbReference type="AlphaFoldDB" id="A0A4P9YPR3"/>
<reference evidence="3" key="1">
    <citation type="journal article" date="2018" name="Nat. Microbiol.">
        <title>Leveraging single-cell genomics to expand the fungal tree of life.</title>
        <authorList>
            <person name="Ahrendt S.R."/>
            <person name="Quandt C.A."/>
            <person name="Ciobanu D."/>
            <person name="Clum A."/>
            <person name="Salamov A."/>
            <person name="Andreopoulos B."/>
            <person name="Cheng J.F."/>
            <person name="Woyke T."/>
            <person name="Pelin A."/>
            <person name="Henrissat B."/>
            <person name="Reynolds N.K."/>
            <person name="Benny G.L."/>
            <person name="Smith M.E."/>
            <person name="James T.Y."/>
            <person name="Grigoriev I.V."/>
        </authorList>
    </citation>
    <scope>NUCLEOTIDE SEQUENCE [LARGE SCALE GENOMIC DNA]</scope>
    <source>
        <strain evidence="3">CSF55</strain>
    </source>
</reference>
<protein>
    <submittedName>
        <fullName evidence="2">Uncharacterized protein</fullName>
    </submittedName>
</protein>
<accession>A0A4P9YPR3</accession>
<feature type="coiled-coil region" evidence="1">
    <location>
        <begin position="206"/>
        <end position="258"/>
    </location>
</feature>
<evidence type="ECO:0000313" key="2">
    <source>
        <dbReference type="EMBL" id="RKP21776.1"/>
    </source>
</evidence>
<dbReference type="Proteomes" id="UP000281549">
    <property type="component" value="Unassembled WGS sequence"/>
</dbReference>
<name>A0A4P9YPR3_ROZAC</name>
<gene>
    <name evidence="2" type="ORF">ROZALSC1DRAFT_26829</name>
</gene>
<evidence type="ECO:0000256" key="1">
    <source>
        <dbReference type="SAM" id="Coils"/>
    </source>
</evidence>
<evidence type="ECO:0000313" key="3">
    <source>
        <dbReference type="Proteomes" id="UP000281549"/>
    </source>
</evidence>
<feature type="coiled-coil region" evidence="1">
    <location>
        <begin position="64"/>
        <end position="91"/>
    </location>
</feature>
<organism evidence="2 3">
    <name type="scientific">Rozella allomycis (strain CSF55)</name>
    <dbReference type="NCBI Taxonomy" id="988480"/>
    <lineage>
        <taxon>Eukaryota</taxon>
        <taxon>Fungi</taxon>
        <taxon>Fungi incertae sedis</taxon>
        <taxon>Cryptomycota</taxon>
        <taxon>Cryptomycota incertae sedis</taxon>
        <taxon>Rozella</taxon>
    </lineage>
</organism>
<dbReference type="EMBL" id="ML004929">
    <property type="protein sequence ID" value="RKP21776.1"/>
    <property type="molecule type" value="Genomic_DNA"/>
</dbReference>
<sequence>MDELSHLASLPLEEQKKLPREKQLLLWKYQKNKTALKEVTNVNKPAQKSLDQFVAKRIKIIEFRKEINRSAQDAENEIKEYLSALSDVLKSDDKYSNVIISIKKSIESLQNIFERYHSIHLHANELQSALAYTLQENEELHNEIESLKNCSKTTNESECQTEQDWSLKIAHSMEFANRIMHEQMIRQSQGFIKKENEIMEKSEISESVYKEKIANLETEIEDLKKLAASTLEASKLELEDYKRKLVLAEFKINELETRVYGSDYEEEESEEESEEQ</sequence>